<name>A0A915IA27_ROMCU</name>
<evidence type="ECO:0000313" key="2">
    <source>
        <dbReference type="WBParaSite" id="nRc.2.0.1.t11029-RA"/>
    </source>
</evidence>
<evidence type="ECO:0000313" key="1">
    <source>
        <dbReference type="Proteomes" id="UP000887565"/>
    </source>
</evidence>
<dbReference type="WBParaSite" id="nRc.2.0.1.t11029-RA">
    <property type="protein sequence ID" value="nRc.2.0.1.t11029-RA"/>
    <property type="gene ID" value="nRc.2.0.1.g11029"/>
</dbReference>
<keyword evidence="1" id="KW-1185">Reference proteome</keyword>
<proteinExistence type="predicted"/>
<organism evidence="1 2">
    <name type="scientific">Romanomermis culicivorax</name>
    <name type="common">Nematode worm</name>
    <dbReference type="NCBI Taxonomy" id="13658"/>
    <lineage>
        <taxon>Eukaryota</taxon>
        <taxon>Metazoa</taxon>
        <taxon>Ecdysozoa</taxon>
        <taxon>Nematoda</taxon>
        <taxon>Enoplea</taxon>
        <taxon>Dorylaimia</taxon>
        <taxon>Mermithida</taxon>
        <taxon>Mermithoidea</taxon>
        <taxon>Mermithidae</taxon>
        <taxon>Romanomermis</taxon>
    </lineage>
</organism>
<protein>
    <submittedName>
        <fullName evidence="2">Uncharacterized protein</fullName>
    </submittedName>
</protein>
<dbReference type="Proteomes" id="UP000887565">
    <property type="component" value="Unplaced"/>
</dbReference>
<dbReference type="AlphaFoldDB" id="A0A915IA27"/>
<sequence>MHIFKNICQRQRRLVFGRLEKFSFRDAKKWIPIDRDCREQLKNKTLKATGSVCGKLCRFKLNFDLIKQFKKRTPRKDTAFAHTKNLHKLQHISKLLFSNYLSSVREVRAEANSDSSHSHSRCRSDEENDDIDEVVICENDDF</sequence>
<reference evidence="2" key="1">
    <citation type="submission" date="2022-11" db="UniProtKB">
        <authorList>
            <consortium name="WormBaseParasite"/>
        </authorList>
    </citation>
    <scope>IDENTIFICATION</scope>
</reference>
<accession>A0A915IA27</accession>